<dbReference type="InterPro" id="IPR020587">
    <property type="entry name" value="RecA_monomer-monomer_interface"/>
</dbReference>
<dbReference type="InterPro" id="IPR049428">
    <property type="entry name" value="RecA-like_N"/>
</dbReference>
<dbReference type="SUPFAM" id="SSF54752">
    <property type="entry name" value="RecA protein, C-terminal domain"/>
    <property type="match status" value="1"/>
</dbReference>
<dbReference type="InterPro" id="IPR027417">
    <property type="entry name" value="P-loop_NTPase"/>
</dbReference>
<dbReference type="Pfam" id="PF21096">
    <property type="entry name" value="RecA_C"/>
    <property type="match status" value="1"/>
</dbReference>
<evidence type="ECO:0000259" key="11">
    <source>
        <dbReference type="PROSITE" id="PS50163"/>
    </source>
</evidence>
<sequence>MNKIEKKQIDEALKEISKKFGDEAIRILGEENLDEHIETFSSGSYLLDNAIGIGGYPKGRIIEIFGPESSGKTTLCLHAISEVQKLGGICAFIDAEHSMDPIYAKNLGVKLDELIISQPDSGEQALEIVDILAKSGSIDLIVVDSVAALVPEAELNGDMHDMTIGSQARLMSKALRKITASLNKNKTTVIFVNQIREKIGVIFGNPETTAGGRALKFYSSIRLEVRKSTSIVEGKDITGNEIKVKVVKNKVSAPYKSFTTQIIFGKGIDALNELIDMATELNIFNKKGTWYYYEDKNIAQGKKALKDLLSQNLEFKKEIENLVNKKIGN</sequence>
<dbReference type="PRINTS" id="PR00142">
    <property type="entry name" value="RECA"/>
</dbReference>
<dbReference type="InterPro" id="IPR013765">
    <property type="entry name" value="DNA_recomb/repair_RecA"/>
</dbReference>
<dbReference type="NCBIfam" id="TIGR02012">
    <property type="entry name" value="tigrfam_recA"/>
    <property type="match status" value="1"/>
</dbReference>
<dbReference type="InterPro" id="IPR020588">
    <property type="entry name" value="RecA_ATP-bd"/>
</dbReference>
<dbReference type="GO" id="GO:0005829">
    <property type="term" value="C:cytosol"/>
    <property type="evidence" value="ECO:0007669"/>
    <property type="project" value="TreeGrafter"/>
</dbReference>
<feature type="domain" description="RecA family profile 2" evidence="11">
    <location>
        <begin position="200"/>
        <end position="273"/>
    </location>
</feature>
<dbReference type="InterPro" id="IPR049261">
    <property type="entry name" value="RecA-like_C"/>
</dbReference>
<comment type="similarity">
    <text evidence="1 7 9">Belongs to the RecA family.</text>
</comment>
<dbReference type="GO" id="GO:0003697">
    <property type="term" value="F:single-stranded DNA binding"/>
    <property type="evidence" value="ECO:0007669"/>
    <property type="project" value="UniProtKB-UniRule"/>
</dbReference>
<keyword evidence="4 7" id="KW-0067">ATP-binding</keyword>
<keyword evidence="7 8" id="KW-0742">SOS response</keyword>
<name>A0A0F5H1I7_9BACT</name>
<evidence type="ECO:0000313" key="12">
    <source>
        <dbReference type="EMBL" id="KKB27043.1"/>
    </source>
</evidence>
<dbReference type="STRING" id="29561.MM26B8_00540"/>
<dbReference type="CDD" id="cd00983">
    <property type="entry name" value="RecA"/>
    <property type="match status" value="1"/>
</dbReference>
<keyword evidence="7 8" id="KW-0234">DNA repair</keyword>
<feature type="binding site" evidence="7">
    <location>
        <begin position="66"/>
        <end position="73"/>
    </location>
    <ligand>
        <name>ATP</name>
        <dbReference type="ChEBI" id="CHEBI:30616"/>
    </ligand>
</feature>
<feature type="domain" description="RecA family profile 1" evidence="10">
    <location>
        <begin position="36"/>
        <end position="195"/>
    </location>
</feature>
<dbReference type="OrthoDB" id="9776733at2"/>
<dbReference type="InterPro" id="IPR020584">
    <property type="entry name" value="DNA_recomb/repair_RecA_CS"/>
</dbReference>
<proteinExistence type="inferred from homology"/>
<evidence type="ECO:0000256" key="4">
    <source>
        <dbReference type="ARBA" id="ARBA00022840"/>
    </source>
</evidence>
<dbReference type="Gene3D" id="3.40.50.300">
    <property type="entry name" value="P-loop containing nucleotide triphosphate hydrolases"/>
    <property type="match status" value="1"/>
</dbReference>
<dbReference type="EMBL" id="JZXN01000009">
    <property type="protein sequence ID" value="KKB27043.1"/>
    <property type="molecule type" value="Genomic_DNA"/>
</dbReference>
<dbReference type="FunFam" id="3.40.50.300:FF:000087">
    <property type="entry name" value="Recombinase RecA"/>
    <property type="match status" value="1"/>
</dbReference>
<evidence type="ECO:0000256" key="6">
    <source>
        <dbReference type="ARBA" id="ARBA00023172"/>
    </source>
</evidence>
<dbReference type="GO" id="GO:0009432">
    <property type="term" value="P:SOS response"/>
    <property type="evidence" value="ECO:0007669"/>
    <property type="project" value="UniProtKB-UniRule"/>
</dbReference>
<comment type="caution">
    <text evidence="12">The sequence shown here is derived from an EMBL/GenBank/DDBJ whole genome shotgun (WGS) entry which is preliminary data.</text>
</comment>
<comment type="function">
    <text evidence="7">Can catalyze the hydrolysis of ATP in the presence of single-stranded DNA, the ATP-dependent uptake of single-stranded DNA by duplex DNA, and the ATP-dependent hybridization of homologous single-stranded DNAs. It interacts with LexA causing its activation and leading to its autocatalytic cleavage.</text>
</comment>
<dbReference type="SMART" id="SM00382">
    <property type="entry name" value="AAA"/>
    <property type="match status" value="1"/>
</dbReference>
<evidence type="ECO:0000256" key="2">
    <source>
        <dbReference type="ARBA" id="ARBA00015553"/>
    </source>
</evidence>
<dbReference type="InterPro" id="IPR003593">
    <property type="entry name" value="AAA+_ATPase"/>
</dbReference>
<gene>
    <name evidence="7 12" type="primary">recA</name>
    <name evidence="12" type="ORF">MMELEA_02720</name>
</gene>
<dbReference type="RefSeq" id="WP_046096714.1">
    <property type="nucleotide sequence ID" value="NZ_JZXN01000009.1"/>
</dbReference>
<reference evidence="12 13" key="1">
    <citation type="submission" date="2015-03" db="EMBL/GenBank/DDBJ databases">
        <title>Genome sequence of Mycoplasma meleagridis strain ATCC 25294.</title>
        <authorList>
            <person name="Yacoub E."/>
            <person name="Blanchard A."/>
            <person name="Sirand-Pugnet P."/>
            <person name="Mardassi B.B.A."/>
        </authorList>
    </citation>
    <scope>NUCLEOTIDE SEQUENCE [LARGE SCALE GENOMIC DNA]</scope>
    <source>
        <strain evidence="12 13">ATCC 25294</strain>
    </source>
</reference>
<evidence type="ECO:0000256" key="8">
    <source>
        <dbReference type="RuleBase" id="RU000526"/>
    </source>
</evidence>
<keyword evidence="13" id="KW-1185">Reference proteome</keyword>
<dbReference type="PROSITE" id="PS50163">
    <property type="entry name" value="RECA_3"/>
    <property type="match status" value="1"/>
</dbReference>
<dbReference type="AlphaFoldDB" id="A0A0F5H1I7"/>
<keyword evidence="3 7" id="KW-0547">Nucleotide-binding</keyword>
<dbReference type="PROSITE" id="PS00321">
    <property type="entry name" value="RECA_1"/>
    <property type="match status" value="1"/>
</dbReference>
<keyword evidence="7" id="KW-0963">Cytoplasm</keyword>
<keyword evidence="5 7" id="KW-0238">DNA-binding</keyword>
<evidence type="ECO:0000256" key="3">
    <source>
        <dbReference type="ARBA" id="ARBA00022741"/>
    </source>
</evidence>
<dbReference type="GO" id="GO:0006310">
    <property type="term" value="P:DNA recombination"/>
    <property type="evidence" value="ECO:0007669"/>
    <property type="project" value="UniProtKB-UniRule"/>
</dbReference>
<evidence type="ECO:0000256" key="9">
    <source>
        <dbReference type="RuleBase" id="RU004527"/>
    </source>
</evidence>
<keyword evidence="7 9" id="KW-0227">DNA damage</keyword>
<keyword evidence="6 7" id="KW-0233">DNA recombination</keyword>
<dbReference type="PANTHER" id="PTHR45900">
    <property type="entry name" value="RECA"/>
    <property type="match status" value="1"/>
</dbReference>
<accession>A0A0F5H1I7</accession>
<evidence type="ECO:0000256" key="7">
    <source>
        <dbReference type="HAMAP-Rule" id="MF_00268"/>
    </source>
</evidence>
<dbReference type="Proteomes" id="UP000033750">
    <property type="component" value="Unassembled WGS sequence"/>
</dbReference>
<evidence type="ECO:0000256" key="5">
    <source>
        <dbReference type="ARBA" id="ARBA00023125"/>
    </source>
</evidence>
<dbReference type="GO" id="GO:0006281">
    <property type="term" value="P:DNA repair"/>
    <property type="evidence" value="ECO:0007669"/>
    <property type="project" value="UniProtKB-UniRule"/>
</dbReference>
<evidence type="ECO:0000259" key="10">
    <source>
        <dbReference type="PROSITE" id="PS50162"/>
    </source>
</evidence>
<evidence type="ECO:0000313" key="13">
    <source>
        <dbReference type="Proteomes" id="UP000033750"/>
    </source>
</evidence>
<dbReference type="PATRIC" id="fig|1264554.4.peg.226"/>
<dbReference type="GO" id="GO:0005524">
    <property type="term" value="F:ATP binding"/>
    <property type="evidence" value="ECO:0007669"/>
    <property type="project" value="UniProtKB-UniRule"/>
</dbReference>
<dbReference type="InterPro" id="IPR023400">
    <property type="entry name" value="RecA_C_sf"/>
</dbReference>
<dbReference type="Pfam" id="PF00154">
    <property type="entry name" value="RecA_N"/>
    <property type="match status" value="1"/>
</dbReference>
<organism evidence="12 13">
    <name type="scientific">Mycoplasmopsis meleagridis ATCC 25294</name>
    <dbReference type="NCBI Taxonomy" id="1264554"/>
    <lineage>
        <taxon>Bacteria</taxon>
        <taxon>Bacillati</taxon>
        <taxon>Mycoplasmatota</taxon>
        <taxon>Mycoplasmoidales</taxon>
        <taxon>Metamycoplasmataceae</taxon>
        <taxon>Mycoplasmopsis</taxon>
    </lineage>
</organism>
<dbReference type="SUPFAM" id="SSF52540">
    <property type="entry name" value="P-loop containing nucleoside triphosphate hydrolases"/>
    <property type="match status" value="1"/>
</dbReference>
<dbReference type="HAMAP" id="MF_00268">
    <property type="entry name" value="RecA"/>
    <property type="match status" value="1"/>
</dbReference>
<comment type="subcellular location">
    <subcellularLocation>
        <location evidence="7">Cytoplasm</location>
    </subcellularLocation>
</comment>
<dbReference type="PROSITE" id="PS50162">
    <property type="entry name" value="RECA_2"/>
    <property type="match status" value="1"/>
</dbReference>
<dbReference type="GO" id="GO:0003684">
    <property type="term" value="F:damaged DNA binding"/>
    <property type="evidence" value="ECO:0007669"/>
    <property type="project" value="UniProtKB-UniRule"/>
</dbReference>
<dbReference type="GO" id="GO:0140664">
    <property type="term" value="F:ATP-dependent DNA damage sensor activity"/>
    <property type="evidence" value="ECO:0007669"/>
    <property type="project" value="InterPro"/>
</dbReference>
<evidence type="ECO:0000256" key="1">
    <source>
        <dbReference type="ARBA" id="ARBA00009391"/>
    </source>
</evidence>
<protein>
    <recommendedName>
        <fullName evidence="2 7">Protein RecA</fullName>
    </recommendedName>
    <alternativeName>
        <fullName evidence="7 8">Recombinase A</fullName>
    </alternativeName>
</protein>
<dbReference type="PANTHER" id="PTHR45900:SF1">
    <property type="entry name" value="MITOCHONDRIAL DNA REPAIR PROTEIN RECA HOMOLOG-RELATED"/>
    <property type="match status" value="1"/>
</dbReference>